<keyword evidence="3 6" id="KW-0812">Transmembrane</keyword>
<proteinExistence type="inferred from homology"/>
<dbReference type="InterPro" id="IPR037185">
    <property type="entry name" value="EmrE-like"/>
</dbReference>
<feature type="domain" description="EamA" evidence="7">
    <location>
        <begin position="23"/>
        <end position="151"/>
    </location>
</feature>
<evidence type="ECO:0000256" key="5">
    <source>
        <dbReference type="ARBA" id="ARBA00023136"/>
    </source>
</evidence>
<feature type="transmembrane region" description="Helical" evidence="6">
    <location>
        <begin position="53"/>
        <end position="72"/>
    </location>
</feature>
<evidence type="ECO:0000256" key="2">
    <source>
        <dbReference type="ARBA" id="ARBA00007362"/>
    </source>
</evidence>
<comment type="similarity">
    <text evidence="2">Belongs to the EamA transporter family.</text>
</comment>
<feature type="transmembrane region" description="Helical" evidence="6">
    <location>
        <begin position="225"/>
        <end position="246"/>
    </location>
</feature>
<feature type="transmembrane region" description="Helical" evidence="6">
    <location>
        <begin position="283"/>
        <end position="302"/>
    </location>
</feature>
<feature type="transmembrane region" description="Helical" evidence="6">
    <location>
        <begin position="21"/>
        <end position="41"/>
    </location>
</feature>
<evidence type="ECO:0000256" key="1">
    <source>
        <dbReference type="ARBA" id="ARBA00004141"/>
    </source>
</evidence>
<name>A0A1W1VVS4_9DEIO</name>
<feature type="transmembrane region" description="Helical" evidence="6">
    <location>
        <begin position="110"/>
        <end position="130"/>
    </location>
</feature>
<dbReference type="PANTHER" id="PTHR32322">
    <property type="entry name" value="INNER MEMBRANE TRANSPORTER"/>
    <property type="match status" value="1"/>
</dbReference>
<evidence type="ECO:0000259" key="7">
    <source>
        <dbReference type="Pfam" id="PF00892"/>
    </source>
</evidence>
<sequence length="314" mass="32930">MLVRVALSSSSTPTQTATRQALTGVLLTVFLWGANVVLLKALLAHLNAETINLGRFLIAGTVLLVLAVRAHGWPRWDARTWGQVAAVGLLGNSVFQTFFLAGIGASPAGVAGLVNGVVPVLVIPLGLLLGQRPSRRQAGGVTVAFAGLLALLAVTRQPGTPVSLSGLGWLLAAATAWAMYTLWNRPLTQRLGALPFVAFSLVLGCLPYVAWALTHLPRAHNVPLFAWLGVTLSALGANVIAYLAWANGTRILGAARTSVWNTLAPAIALVLSAAALHERLPPAVWGAAAVILVGATLANWPGQRQDRPEPLRPR</sequence>
<evidence type="ECO:0000256" key="6">
    <source>
        <dbReference type="SAM" id="Phobius"/>
    </source>
</evidence>
<feature type="transmembrane region" description="Helical" evidence="6">
    <location>
        <begin position="258"/>
        <end position="277"/>
    </location>
</feature>
<feature type="domain" description="EamA" evidence="7">
    <location>
        <begin position="165"/>
        <end position="299"/>
    </location>
</feature>
<evidence type="ECO:0000256" key="4">
    <source>
        <dbReference type="ARBA" id="ARBA00022989"/>
    </source>
</evidence>
<feature type="transmembrane region" description="Helical" evidence="6">
    <location>
        <begin position="161"/>
        <end position="180"/>
    </location>
</feature>
<dbReference type="Pfam" id="PF00892">
    <property type="entry name" value="EamA"/>
    <property type="match status" value="2"/>
</dbReference>
<feature type="transmembrane region" description="Helical" evidence="6">
    <location>
        <begin position="192"/>
        <end position="213"/>
    </location>
</feature>
<dbReference type="EMBL" id="FWWU01000011">
    <property type="protein sequence ID" value="SMB97436.1"/>
    <property type="molecule type" value="Genomic_DNA"/>
</dbReference>
<dbReference type="OrthoDB" id="62190at2"/>
<keyword evidence="4 6" id="KW-1133">Transmembrane helix</keyword>
<organism evidence="8 9">
    <name type="scientific">Deinococcus hopiensis KR-140</name>
    <dbReference type="NCBI Taxonomy" id="695939"/>
    <lineage>
        <taxon>Bacteria</taxon>
        <taxon>Thermotogati</taxon>
        <taxon>Deinococcota</taxon>
        <taxon>Deinococci</taxon>
        <taxon>Deinococcales</taxon>
        <taxon>Deinococcaceae</taxon>
        <taxon>Deinococcus</taxon>
    </lineage>
</organism>
<evidence type="ECO:0000313" key="9">
    <source>
        <dbReference type="Proteomes" id="UP000192582"/>
    </source>
</evidence>
<dbReference type="SUPFAM" id="SSF103481">
    <property type="entry name" value="Multidrug resistance efflux transporter EmrE"/>
    <property type="match status" value="2"/>
</dbReference>
<evidence type="ECO:0000313" key="8">
    <source>
        <dbReference type="EMBL" id="SMB97436.1"/>
    </source>
</evidence>
<evidence type="ECO:0000256" key="3">
    <source>
        <dbReference type="ARBA" id="ARBA00022692"/>
    </source>
</evidence>
<dbReference type="InterPro" id="IPR000620">
    <property type="entry name" value="EamA_dom"/>
</dbReference>
<reference evidence="8 9" key="1">
    <citation type="submission" date="2017-04" db="EMBL/GenBank/DDBJ databases">
        <authorList>
            <person name="Afonso C.L."/>
            <person name="Miller P.J."/>
            <person name="Scott M.A."/>
            <person name="Spackman E."/>
            <person name="Goraichik I."/>
            <person name="Dimitrov K.M."/>
            <person name="Suarez D.L."/>
            <person name="Swayne D.E."/>
        </authorList>
    </citation>
    <scope>NUCLEOTIDE SEQUENCE [LARGE SCALE GENOMIC DNA]</scope>
    <source>
        <strain evidence="8 9">KR-140</strain>
    </source>
</reference>
<dbReference type="InterPro" id="IPR050638">
    <property type="entry name" value="AA-Vitamin_Transporters"/>
</dbReference>
<keyword evidence="5 6" id="KW-0472">Membrane</keyword>
<dbReference type="Proteomes" id="UP000192582">
    <property type="component" value="Unassembled WGS sequence"/>
</dbReference>
<feature type="transmembrane region" description="Helical" evidence="6">
    <location>
        <begin position="84"/>
        <end position="104"/>
    </location>
</feature>
<dbReference type="GO" id="GO:0016020">
    <property type="term" value="C:membrane"/>
    <property type="evidence" value="ECO:0007669"/>
    <property type="project" value="UniProtKB-SubCell"/>
</dbReference>
<protein>
    <submittedName>
        <fullName evidence="8">Permease of the drug/metabolite transporter (DMT) superfamily</fullName>
    </submittedName>
</protein>
<accession>A0A1W1VVS4</accession>
<dbReference type="PANTHER" id="PTHR32322:SF2">
    <property type="entry name" value="EAMA DOMAIN-CONTAINING PROTEIN"/>
    <property type="match status" value="1"/>
</dbReference>
<keyword evidence="9" id="KW-1185">Reference proteome</keyword>
<feature type="transmembrane region" description="Helical" evidence="6">
    <location>
        <begin position="137"/>
        <end position="155"/>
    </location>
</feature>
<comment type="subcellular location">
    <subcellularLocation>
        <location evidence="1">Membrane</location>
        <topology evidence="1">Multi-pass membrane protein</topology>
    </subcellularLocation>
</comment>
<dbReference type="AlphaFoldDB" id="A0A1W1VVS4"/>
<gene>
    <name evidence="8" type="ORF">SAMN00790413_05951</name>
</gene>